<feature type="transmembrane region" description="Helical" evidence="1">
    <location>
        <begin position="201"/>
        <end position="219"/>
    </location>
</feature>
<feature type="transmembrane region" description="Helical" evidence="1">
    <location>
        <begin position="265"/>
        <end position="282"/>
    </location>
</feature>
<keyword evidence="1" id="KW-1133">Transmembrane helix</keyword>
<proteinExistence type="predicted"/>
<protein>
    <recommendedName>
        <fullName evidence="4">DUF2157 domain-containing protein</fullName>
    </recommendedName>
</protein>
<dbReference type="Proteomes" id="UP000481421">
    <property type="component" value="Unassembled WGS sequence"/>
</dbReference>
<dbReference type="RefSeq" id="WP_164614487.1">
    <property type="nucleotide sequence ID" value="NZ_JAAIKE010000007.1"/>
</dbReference>
<keyword evidence="3" id="KW-1185">Reference proteome</keyword>
<keyword evidence="1" id="KW-0812">Transmembrane</keyword>
<feature type="transmembrane region" description="Helical" evidence="1">
    <location>
        <begin position="239"/>
        <end position="259"/>
    </location>
</feature>
<evidence type="ECO:0000313" key="2">
    <source>
        <dbReference type="EMBL" id="NEX48110.1"/>
    </source>
</evidence>
<evidence type="ECO:0000313" key="3">
    <source>
        <dbReference type="Proteomes" id="UP000481421"/>
    </source>
</evidence>
<comment type="caution">
    <text evidence="2">The sequence shown here is derived from an EMBL/GenBank/DDBJ whole genome shotgun (WGS) entry which is preliminary data.</text>
</comment>
<sequence length="351" mass="37316">MIDAQDLRAAVQRGLITESQAAGLIGLAEARRQAVARVEPGEEPFVLFKGFNEIFIVIGLSILFMGWTGIATILGAEIFSPGGLDTVLVAAVTLGGLAAAQRYFTLTRRMIAPSIALAIMSALTAWVLGLALADLAGLQALSASALSWAAIAGIMWGHYRTFRVPFDAAIIATAVFCFVWSLLAMGGILPETGMGLLHMSGSGPLSVLSFVFGLLVFALALRFDMSDPLRVSTRSTTGFWLHVTAAPAIVNTTALYLLASGQGGQIFLLVFLLAIAAVALVIDRRSFLVSGAGYAVWLVFTLFDSSALVILFLGFALVFLGAQWDRLRSALMHALPEFPGKDRLPPYMSTT</sequence>
<feature type="transmembrane region" description="Helical" evidence="1">
    <location>
        <begin position="168"/>
        <end position="189"/>
    </location>
</feature>
<dbReference type="AlphaFoldDB" id="A0A6B3RPS0"/>
<accession>A0A6B3RPS0</accession>
<feature type="transmembrane region" description="Helical" evidence="1">
    <location>
        <begin position="111"/>
        <end position="132"/>
    </location>
</feature>
<organism evidence="2 3">
    <name type="scientific">Pseudotabrizicola algicola</name>
    <dbReference type="NCBI Taxonomy" id="2709381"/>
    <lineage>
        <taxon>Bacteria</taxon>
        <taxon>Pseudomonadati</taxon>
        <taxon>Pseudomonadota</taxon>
        <taxon>Alphaproteobacteria</taxon>
        <taxon>Rhodobacterales</taxon>
        <taxon>Paracoccaceae</taxon>
        <taxon>Pseudotabrizicola</taxon>
    </lineage>
</organism>
<feature type="transmembrane region" description="Helical" evidence="1">
    <location>
        <begin position="138"/>
        <end position="156"/>
    </location>
</feature>
<feature type="transmembrane region" description="Helical" evidence="1">
    <location>
        <begin position="86"/>
        <end position="104"/>
    </location>
</feature>
<feature type="transmembrane region" description="Helical" evidence="1">
    <location>
        <begin position="294"/>
        <end position="322"/>
    </location>
</feature>
<evidence type="ECO:0008006" key="4">
    <source>
        <dbReference type="Google" id="ProtNLM"/>
    </source>
</evidence>
<gene>
    <name evidence="2" type="ORF">G3572_18015</name>
</gene>
<name>A0A6B3RPS0_9RHOB</name>
<feature type="transmembrane region" description="Helical" evidence="1">
    <location>
        <begin position="54"/>
        <end position="74"/>
    </location>
</feature>
<dbReference type="EMBL" id="JAAIKE010000007">
    <property type="protein sequence ID" value="NEX48110.1"/>
    <property type="molecule type" value="Genomic_DNA"/>
</dbReference>
<keyword evidence="1" id="KW-0472">Membrane</keyword>
<reference evidence="2 3" key="1">
    <citation type="submission" date="2020-02" db="EMBL/GenBank/DDBJ databases">
        <title>Rhodobacter algicola sp. nov., isolated from microalga culture.</title>
        <authorList>
            <person name="Park C.-Y."/>
        </authorList>
    </citation>
    <scope>NUCLEOTIDE SEQUENCE [LARGE SCALE GENOMIC DNA]</scope>
    <source>
        <strain evidence="2 3">ETT8</strain>
    </source>
</reference>
<evidence type="ECO:0000256" key="1">
    <source>
        <dbReference type="SAM" id="Phobius"/>
    </source>
</evidence>